<name>A0A166WWM7_9AGAM</name>
<feature type="region of interest" description="Disordered" evidence="6">
    <location>
        <begin position="457"/>
        <end position="486"/>
    </location>
</feature>
<feature type="region of interest" description="Disordered" evidence="6">
    <location>
        <begin position="279"/>
        <end position="300"/>
    </location>
</feature>
<accession>A0A166WWM7</accession>
<protein>
    <recommendedName>
        <fullName evidence="11">RING-type domain-containing protein</fullName>
    </recommendedName>
</protein>
<evidence type="ECO:0000256" key="1">
    <source>
        <dbReference type="ARBA" id="ARBA00022723"/>
    </source>
</evidence>
<evidence type="ECO:0000256" key="5">
    <source>
        <dbReference type="SAM" id="Coils"/>
    </source>
</evidence>
<keyword evidence="10" id="KW-1185">Reference proteome</keyword>
<evidence type="ECO:0000256" key="6">
    <source>
        <dbReference type="SAM" id="MobiDB-lite"/>
    </source>
</evidence>
<dbReference type="PROSITE" id="PS50145">
    <property type="entry name" value="ZF_TRAF"/>
    <property type="match status" value="1"/>
</dbReference>
<evidence type="ECO:0000259" key="7">
    <source>
        <dbReference type="PROSITE" id="PS50089"/>
    </source>
</evidence>
<evidence type="ECO:0000256" key="2">
    <source>
        <dbReference type="ARBA" id="ARBA00022771"/>
    </source>
</evidence>
<dbReference type="OrthoDB" id="1630758at2759"/>
<feature type="zinc finger region" description="TRAF-type" evidence="4">
    <location>
        <begin position="102"/>
        <end position="181"/>
    </location>
</feature>
<keyword evidence="1 4" id="KW-0479">Metal-binding</keyword>
<keyword evidence="2 4" id="KW-0863">Zinc-finger</keyword>
<feature type="domain" description="TRAF-type" evidence="8">
    <location>
        <begin position="102"/>
        <end position="181"/>
    </location>
</feature>
<evidence type="ECO:0000313" key="10">
    <source>
        <dbReference type="Proteomes" id="UP000076532"/>
    </source>
</evidence>
<evidence type="ECO:0000313" key="9">
    <source>
        <dbReference type="EMBL" id="KZP34185.1"/>
    </source>
</evidence>
<proteinExistence type="predicted"/>
<evidence type="ECO:0000256" key="3">
    <source>
        <dbReference type="ARBA" id="ARBA00022833"/>
    </source>
</evidence>
<evidence type="ECO:0000259" key="8">
    <source>
        <dbReference type="PROSITE" id="PS50145"/>
    </source>
</evidence>
<dbReference type="AlphaFoldDB" id="A0A166WWM7"/>
<dbReference type="InterPro" id="IPR017907">
    <property type="entry name" value="Znf_RING_CS"/>
</dbReference>
<dbReference type="SUPFAM" id="SSF49599">
    <property type="entry name" value="TRAF domain-like"/>
    <property type="match status" value="2"/>
</dbReference>
<feature type="coiled-coil region" evidence="5">
    <location>
        <begin position="235"/>
        <end position="262"/>
    </location>
</feature>
<keyword evidence="5" id="KW-0175">Coiled coil</keyword>
<sequence length="486" mass="53147">MAETTSFNYADTPNANLVCCICRMPFTDPWSTSTCGHTFCHECIDRAIEHVPQCPVDRSALSLRDLIPANPIVRHLVDELLVECPQRPGGCNQTVQRQLLAAHIKNACQFVHVPCPEGDCDQMVLRKDVGKHANDCVNRLVKCEGCGSSIKYTDQEAHELECAARNITCKFCSAEFPRSDLGSHNASCLDYVIPCTQADNGCPWTGARNALSDSHISRCPYESIKGFFSLNNTRVAALKDENTILKAKVETLEGLAQTLKREMANVKFTLGPWYQPDGLHTPAAHPVGSSERPAPLRTHTRPTSFDLSAMTPPPASIMAFTSPNGAMNPASPNALAAYFPPEAGEPSSWTGQRRGSMSFIGDPSGRLYQESPIQASVAPLNLSTTLEGSLSGLRDSVITLSAAVDSLARRTDMERRNEGLRMNEEVSRLNYTVNGLRMQVHNVMMDRNAQVMGRMPESWQDSENGLPPPNAFFSSRSASFSAATKL</sequence>
<dbReference type="PANTHER" id="PTHR10131">
    <property type="entry name" value="TNF RECEPTOR ASSOCIATED FACTOR"/>
    <property type="match status" value="1"/>
</dbReference>
<dbReference type="Proteomes" id="UP000076532">
    <property type="component" value="Unassembled WGS sequence"/>
</dbReference>
<dbReference type="Pfam" id="PF02176">
    <property type="entry name" value="zf-TRAF"/>
    <property type="match status" value="1"/>
</dbReference>
<dbReference type="PROSITE" id="PS00518">
    <property type="entry name" value="ZF_RING_1"/>
    <property type="match status" value="1"/>
</dbReference>
<dbReference type="PROSITE" id="PS50089">
    <property type="entry name" value="ZF_RING_2"/>
    <property type="match status" value="1"/>
</dbReference>
<reference evidence="9 10" key="1">
    <citation type="journal article" date="2016" name="Mol. Biol. Evol.">
        <title>Comparative Genomics of Early-Diverging Mushroom-Forming Fungi Provides Insights into the Origins of Lignocellulose Decay Capabilities.</title>
        <authorList>
            <person name="Nagy L.G."/>
            <person name="Riley R."/>
            <person name="Tritt A."/>
            <person name="Adam C."/>
            <person name="Daum C."/>
            <person name="Floudas D."/>
            <person name="Sun H."/>
            <person name="Yadav J.S."/>
            <person name="Pangilinan J."/>
            <person name="Larsson K.H."/>
            <person name="Matsuura K."/>
            <person name="Barry K."/>
            <person name="Labutti K."/>
            <person name="Kuo R."/>
            <person name="Ohm R.A."/>
            <person name="Bhattacharya S.S."/>
            <person name="Shirouzu T."/>
            <person name="Yoshinaga Y."/>
            <person name="Martin F.M."/>
            <person name="Grigoriev I.V."/>
            <person name="Hibbett D.S."/>
        </authorList>
    </citation>
    <scope>NUCLEOTIDE SEQUENCE [LARGE SCALE GENOMIC DNA]</scope>
    <source>
        <strain evidence="9 10">CBS 109695</strain>
    </source>
</reference>
<dbReference type="SMART" id="SM00184">
    <property type="entry name" value="RING"/>
    <property type="match status" value="1"/>
</dbReference>
<evidence type="ECO:0000256" key="4">
    <source>
        <dbReference type="PROSITE-ProRule" id="PRU00207"/>
    </source>
</evidence>
<dbReference type="InterPro" id="IPR001293">
    <property type="entry name" value="Znf_TRAF"/>
</dbReference>
<feature type="compositionally biased region" description="Low complexity" evidence="6">
    <location>
        <begin position="471"/>
        <end position="486"/>
    </location>
</feature>
<dbReference type="Gene3D" id="3.30.40.10">
    <property type="entry name" value="Zinc/RING finger domain, C3HC4 (zinc finger)"/>
    <property type="match status" value="3"/>
</dbReference>
<organism evidence="9 10">
    <name type="scientific">Athelia psychrophila</name>
    <dbReference type="NCBI Taxonomy" id="1759441"/>
    <lineage>
        <taxon>Eukaryota</taxon>
        <taxon>Fungi</taxon>
        <taxon>Dikarya</taxon>
        <taxon>Basidiomycota</taxon>
        <taxon>Agaricomycotina</taxon>
        <taxon>Agaricomycetes</taxon>
        <taxon>Agaricomycetidae</taxon>
        <taxon>Atheliales</taxon>
        <taxon>Atheliaceae</taxon>
        <taxon>Athelia</taxon>
    </lineage>
</organism>
<feature type="domain" description="RING-type" evidence="7">
    <location>
        <begin position="19"/>
        <end position="58"/>
    </location>
</feature>
<dbReference type="SUPFAM" id="SSF57850">
    <property type="entry name" value="RING/U-box"/>
    <property type="match status" value="1"/>
</dbReference>
<dbReference type="InterPro" id="IPR013083">
    <property type="entry name" value="Znf_RING/FYVE/PHD"/>
</dbReference>
<dbReference type="GO" id="GO:0008270">
    <property type="term" value="F:zinc ion binding"/>
    <property type="evidence" value="ECO:0007669"/>
    <property type="project" value="UniProtKB-KW"/>
</dbReference>
<gene>
    <name evidence="9" type="ORF">FIBSPDRAFT_923740</name>
</gene>
<dbReference type="EMBL" id="KV417480">
    <property type="protein sequence ID" value="KZP34185.1"/>
    <property type="molecule type" value="Genomic_DNA"/>
</dbReference>
<dbReference type="Pfam" id="PF13923">
    <property type="entry name" value="zf-C3HC4_2"/>
    <property type="match status" value="1"/>
</dbReference>
<dbReference type="InterPro" id="IPR001841">
    <property type="entry name" value="Znf_RING"/>
</dbReference>
<dbReference type="PANTHER" id="PTHR10131:SF94">
    <property type="entry name" value="TNF RECEPTOR-ASSOCIATED FACTOR 4"/>
    <property type="match status" value="1"/>
</dbReference>
<keyword evidence="3 4" id="KW-0862">Zinc</keyword>
<dbReference type="STRING" id="436010.A0A166WWM7"/>
<evidence type="ECO:0008006" key="11">
    <source>
        <dbReference type="Google" id="ProtNLM"/>
    </source>
</evidence>